<dbReference type="InterPro" id="IPR040354">
    <property type="entry name" value="TCTN1-3"/>
</dbReference>
<name>A0A8B9UD01_9AVES</name>
<feature type="domain" description="Tectonic-1-3" evidence="2">
    <location>
        <begin position="75"/>
        <end position="231"/>
    </location>
</feature>
<dbReference type="AlphaFoldDB" id="A0A8B9UD01"/>
<feature type="domain" description="Tectonic-1-3" evidence="2">
    <location>
        <begin position="246"/>
        <end position="409"/>
    </location>
</feature>
<accession>A0A8B9UD01</accession>
<dbReference type="InterPro" id="IPR011677">
    <property type="entry name" value="TCTN1-3_dom"/>
</dbReference>
<dbReference type="PANTHER" id="PTHR14611:SF4">
    <property type="entry name" value="TECTONIC-3"/>
    <property type="match status" value="1"/>
</dbReference>
<evidence type="ECO:0000259" key="2">
    <source>
        <dbReference type="Pfam" id="PF07773"/>
    </source>
</evidence>
<dbReference type="GO" id="GO:0060271">
    <property type="term" value="P:cilium assembly"/>
    <property type="evidence" value="ECO:0007669"/>
    <property type="project" value="TreeGrafter"/>
</dbReference>
<proteinExistence type="predicted"/>
<evidence type="ECO:0000256" key="1">
    <source>
        <dbReference type="ARBA" id="ARBA00011495"/>
    </source>
</evidence>
<dbReference type="Pfam" id="PF07773">
    <property type="entry name" value="TCTN_DUF1619"/>
    <property type="match status" value="2"/>
</dbReference>
<dbReference type="GO" id="GO:0007224">
    <property type="term" value="P:smoothened signaling pathway"/>
    <property type="evidence" value="ECO:0007669"/>
    <property type="project" value="TreeGrafter"/>
</dbReference>
<evidence type="ECO:0000313" key="4">
    <source>
        <dbReference type="Proteomes" id="UP000694549"/>
    </source>
</evidence>
<dbReference type="Ensembl" id="ENSAZOT00000005955.1">
    <property type="protein sequence ID" value="ENSAZOP00000005576.1"/>
    <property type="gene ID" value="ENSAZOG00000003565.1"/>
</dbReference>
<reference evidence="3" key="2">
    <citation type="submission" date="2025-09" db="UniProtKB">
        <authorList>
            <consortium name="Ensembl"/>
        </authorList>
    </citation>
    <scope>IDENTIFICATION</scope>
</reference>
<keyword evidence="4" id="KW-1185">Reference proteome</keyword>
<reference evidence="3" key="1">
    <citation type="submission" date="2025-08" db="UniProtKB">
        <authorList>
            <consortium name="Ensembl"/>
        </authorList>
    </citation>
    <scope>IDENTIFICATION</scope>
</reference>
<protein>
    <submittedName>
        <fullName evidence="3">Tectonic family member 3</fullName>
    </submittedName>
</protein>
<dbReference type="Proteomes" id="UP000694549">
    <property type="component" value="Unplaced"/>
</dbReference>
<comment type="subunit">
    <text evidence="1">Part of the tectonic-like complex (also named B9 complex).</text>
</comment>
<organism evidence="3 4">
    <name type="scientific">Anas zonorhyncha</name>
    <name type="common">Eastern spot-billed duck</name>
    <dbReference type="NCBI Taxonomy" id="75864"/>
    <lineage>
        <taxon>Eukaryota</taxon>
        <taxon>Metazoa</taxon>
        <taxon>Chordata</taxon>
        <taxon>Craniata</taxon>
        <taxon>Vertebrata</taxon>
        <taxon>Euteleostomi</taxon>
        <taxon>Archelosauria</taxon>
        <taxon>Archosauria</taxon>
        <taxon>Dinosauria</taxon>
        <taxon>Saurischia</taxon>
        <taxon>Theropoda</taxon>
        <taxon>Coelurosauria</taxon>
        <taxon>Aves</taxon>
        <taxon>Neognathae</taxon>
        <taxon>Galloanserae</taxon>
        <taxon>Anseriformes</taxon>
        <taxon>Anatidae</taxon>
        <taxon>Anatinae</taxon>
        <taxon>Anas</taxon>
    </lineage>
</organism>
<evidence type="ECO:0000313" key="3">
    <source>
        <dbReference type="Ensembl" id="ENSAZOP00000005576.1"/>
    </source>
</evidence>
<dbReference type="PANTHER" id="PTHR14611">
    <property type="entry name" value="TECTONIC FAMILY MEMBER"/>
    <property type="match status" value="1"/>
</dbReference>
<sequence>MYFSPINHGIISSFHSLLCKKFLISFLVCSLDILDKTGCALRRSFSLSLCPEDVVTLHLDLLFHSDVVFSFSELSFQAGDPILIYFDSSSTLSMLRQPVKMGVSGLCVDGNPAGFLESKSTSCTRIFTNLSKSCITDPALDAASYYRDFTVLKVCCLLICLICFQVKIIPVTPPRAPYMKDNTCNNAVSEVTYEIEFNGTHGIQSVSVRFKVTNISGNSGVSLQQHFTLHFWVSTRTPSHTLPRSGNPGFIIGAPLLIANTGATQHMSILRSEGDGSCSQFLRHTVQFGKNMRTGCKLSNCSYIQMKLYEALQGMNTAEDLAITSSARSTQVEEWTTILIQNCSVQAMNCTSCCMVPVTLNIQILWTKVGLLSNPQAQILSARYSYQCHLLKLLDVSLVPLTTVVTFADMTEWPEPPHGQPKIQWKLPFDFFFPFKVVLNGERSYRGDLAAYFLLILILSRLIILESFRLEKTSTIV</sequence>